<dbReference type="SUPFAM" id="SSF46689">
    <property type="entry name" value="Homeodomain-like"/>
    <property type="match status" value="1"/>
</dbReference>
<dbReference type="PATRIC" id="fig|1125718.3.peg.260"/>
<reference evidence="4 5" key="1">
    <citation type="submission" date="2012-05" db="EMBL/GenBank/DDBJ databases">
        <authorList>
            <person name="Harkins D.M."/>
            <person name="Madupu R."/>
            <person name="Durkin A.S."/>
            <person name="Torralba M."/>
            <person name="Methe B."/>
            <person name="Sutton G.G."/>
            <person name="Nelson K.E."/>
        </authorList>
    </citation>
    <scope>NUCLEOTIDE SEQUENCE [LARGE SCALE GENOMIC DNA]</scope>
    <source>
        <strain evidence="4 5">F0489</strain>
    </source>
</reference>
<evidence type="ECO:0000256" key="2">
    <source>
        <dbReference type="PROSITE-ProRule" id="PRU00335"/>
    </source>
</evidence>
<evidence type="ECO:0000313" key="5">
    <source>
        <dbReference type="Proteomes" id="UP000002941"/>
    </source>
</evidence>
<dbReference type="Gene3D" id="1.10.357.10">
    <property type="entry name" value="Tetracycline Repressor, domain 2"/>
    <property type="match status" value="1"/>
</dbReference>
<dbReference type="PANTHER" id="PTHR30055">
    <property type="entry name" value="HTH-TYPE TRANSCRIPTIONAL REGULATOR RUTR"/>
    <property type="match status" value="1"/>
</dbReference>
<evidence type="ECO:0000313" key="4">
    <source>
        <dbReference type="EMBL" id="EJF47434.1"/>
    </source>
</evidence>
<dbReference type="PROSITE" id="PS50977">
    <property type="entry name" value="HTH_TETR_2"/>
    <property type="match status" value="1"/>
</dbReference>
<evidence type="ECO:0000259" key="3">
    <source>
        <dbReference type="PROSITE" id="PS50977"/>
    </source>
</evidence>
<protein>
    <submittedName>
        <fullName evidence="4">Transcriptional regulator, TetR family</fullName>
    </submittedName>
</protein>
<dbReference type="InterPro" id="IPR036271">
    <property type="entry name" value="Tet_transcr_reg_TetR-rel_C_sf"/>
</dbReference>
<dbReference type="AlphaFoldDB" id="J0NJX5"/>
<dbReference type="PANTHER" id="PTHR30055:SF233">
    <property type="entry name" value="REGULATORY PROTEIN TETR"/>
    <property type="match status" value="1"/>
</dbReference>
<dbReference type="Proteomes" id="UP000002941">
    <property type="component" value="Unassembled WGS sequence"/>
</dbReference>
<dbReference type="InterPro" id="IPR001647">
    <property type="entry name" value="HTH_TetR"/>
</dbReference>
<dbReference type="EMBL" id="AKFT01000012">
    <property type="protein sequence ID" value="EJF47434.1"/>
    <property type="molecule type" value="Genomic_DNA"/>
</dbReference>
<dbReference type="GO" id="GO:0000976">
    <property type="term" value="F:transcription cis-regulatory region binding"/>
    <property type="evidence" value="ECO:0007669"/>
    <property type="project" value="TreeGrafter"/>
</dbReference>
<evidence type="ECO:0000256" key="1">
    <source>
        <dbReference type="ARBA" id="ARBA00023125"/>
    </source>
</evidence>
<accession>J0NJX5</accession>
<dbReference type="SUPFAM" id="SSF48498">
    <property type="entry name" value="Tetracyclin repressor-like, C-terminal domain"/>
    <property type="match status" value="1"/>
</dbReference>
<comment type="caution">
    <text evidence="4">The sequence shown here is derived from an EMBL/GenBank/DDBJ whole genome shotgun (WGS) entry which is preliminary data.</text>
</comment>
<dbReference type="InterPro" id="IPR009057">
    <property type="entry name" value="Homeodomain-like_sf"/>
</dbReference>
<feature type="domain" description="HTH tetR-type" evidence="3">
    <location>
        <begin position="15"/>
        <end position="75"/>
    </location>
</feature>
<feature type="DNA-binding region" description="H-T-H motif" evidence="2">
    <location>
        <begin position="38"/>
        <end position="57"/>
    </location>
</feature>
<keyword evidence="5" id="KW-1185">Reference proteome</keyword>
<dbReference type="Pfam" id="PF00440">
    <property type="entry name" value="TetR_N"/>
    <property type="match status" value="1"/>
</dbReference>
<proteinExistence type="predicted"/>
<sequence length="219" mass="23693">MESLMPKQTFFNLPEPKRARLMNALKEEFAAHPYARASVDRVTGAAGVSKGSFYQYFDDKLDAYTHLVAGLMGKRIGLVDTPVPAASFKKVLTDIVRASHDFHIHDPQGWAVLARACADDAPPVIDSDQSISGGLHRWAVAAITAGQGNGELRHDVDADSAAWMVERVLLGVPQYVMARFDIDPGRVAVDGSAMDRPEIARAVDDVVALLVSALAPERS</sequence>
<dbReference type="OrthoDB" id="5112469at2"/>
<gene>
    <name evidence="4" type="ORF">HMPREF1318_1369</name>
</gene>
<dbReference type="eggNOG" id="COG1309">
    <property type="taxonomic scope" value="Bacteria"/>
</dbReference>
<dbReference type="InterPro" id="IPR050109">
    <property type="entry name" value="HTH-type_TetR-like_transc_reg"/>
</dbReference>
<name>J0NJX5_9ACTO</name>
<dbReference type="GO" id="GO:0003700">
    <property type="term" value="F:DNA-binding transcription factor activity"/>
    <property type="evidence" value="ECO:0007669"/>
    <property type="project" value="TreeGrafter"/>
</dbReference>
<organism evidence="4 5">
    <name type="scientific">Actinomyces massiliensis F0489</name>
    <dbReference type="NCBI Taxonomy" id="1125718"/>
    <lineage>
        <taxon>Bacteria</taxon>
        <taxon>Bacillati</taxon>
        <taxon>Actinomycetota</taxon>
        <taxon>Actinomycetes</taxon>
        <taxon>Actinomycetales</taxon>
        <taxon>Actinomycetaceae</taxon>
        <taxon>Actinomyces</taxon>
    </lineage>
</organism>
<keyword evidence="1 2" id="KW-0238">DNA-binding</keyword>